<dbReference type="STRING" id="267850.ADINL_1852"/>
<dbReference type="InterPro" id="IPR002372">
    <property type="entry name" value="PQQ_rpt_dom"/>
</dbReference>
<dbReference type="InterPro" id="IPR015943">
    <property type="entry name" value="WD40/YVTN_repeat-like_dom_sf"/>
</dbReference>
<keyword evidence="6" id="KW-0449">Lipoprotein</keyword>
<evidence type="ECO:0000313" key="7">
    <source>
        <dbReference type="Proteomes" id="UP000027318"/>
    </source>
</evidence>
<dbReference type="InterPro" id="IPR018391">
    <property type="entry name" value="PQQ_b-propeller_rpt"/>
</dbReference>
<keyword evidence="1 4" id="KW-0732">Signal</keyword>
<name>A0A063Y1M6_9GAMM</name>
<evidence type="ECO:0000256" key="1">
    <source>
        <dbReference type="ARBA" id="ARBA00022729"/>
    </source>
</evidence>
<organism evidence="6 7">
    <name type="scientific">Nitrincola lacisaponensis</name>
    <dbReference type="NCBI Taxonomy" id="267850"/>
    <lineage>
        <taxon>Bacteria</taxon>
        <taxon>Pseudomonadati</taxon>
        <taxon>Pseudomonadota</taxon>
        <taxon>Gammaproteobacteria</taxon>
        <taxon>Oceanospirillales</taxon>
        <taxon>Oceanospirillaceae</taxon>
        <taxon>Nitrincola</taxon>
    </lineage>
</organism>
<comment type="function">
    <text evidence="4">Part of the outer membrane protein assembly complex, which is involved in assembly and insertion of beta-barrel proteins into the outer membrane.</text>
</comment>
<comment type="caution">
    <text evidence="6">The sequence shown here is derived from an EMBL/GenBank/DDBJ whole genome shotgun (WGS) entry which is preliminary data.</text>
</comment>
<dbReference type="GO" id="GO:0043165">
    <property type="term" value="P:Gram-negative-bacterium-type cell outer membrane assembly"/>
    <property type="evidence" value="ECO:0007669"/>
    <property type="project" value="UniProtKB-UniRule"/>
</dbReference>
<reference evidence="6 7" key="1">
    <citation type="journal article" date="2005" name="Int. J. Syst. Evol. Microbiol.">
        <title>Nitrincola lacisaponensis gen. nov., sp. nov., a novel alkaliphilic bacterium isolated from an alkaline, saline lake.</title>
        <authorList>
            <person name="Dimitriu P.A."/>
            <person name="Shukla S.K."/>
            <person name="Conradt J."/>
            <person name="Marquez M.C."/>
            <person name="Ventosa A."/>
            <person name="Maglia A."/>
            <person name="Peyton B.M."/>
            <person name="Pinkart H.C."/>
            <person name="Mormile M.R."/>
        </authorList>
    </citation>
    <scope>NUCLEOTIDE SEQUENCE [LARGE SCALE GENOMIC DNA]</scope>
    <source>
        <strain evidence="6 7">4CA</strain>
    </source>
</reference>
<evidence type="ECO:0000313" key="6">
    <source>
        <dbReference type="EMBL" id="KDE39574.1"/>
    </source>
</evidence>
<dbReference type="Proteomes" id="UP000027318">
    <property type="component" value="Unassembled WGS sequence"/>
</dbReference>
<evidence type="ECO:0000259" key="5">
    <source>
        <dbReference type="Pfam" id="PF13360"/>
    </source>
</evidence>
<dbReference type="NCBIfam" id="TIGR03300">
    <property type="entry name" value="assembly_YfgL"/>
    <property type="match status" value="1"/>
</dbReference>
<accession>A0A063Y1M6</accession>
<proteinExistence type="inferred from homology"/>
<dbReference type="SUPFAM" id="SSF50998">
    <property type="entry name" value="Quinoprotein alcohol dehydrogenase-like"/>
    <property type="match status" value="1"/>
</dbReference>
<dbReference type="PANTHER" id="PTHR34512:SF30">
    <property type="entry name" value="OUTER MEMBRANE PROTEIN ASSEMBLY FACTOR BAMB"/>
    <property type="match status" value="1"/>
</dbReference>
<evidence type="ECO:0000256" key="3">
    <source>
        <dbReference type="ARBA" id="ARBA00023237"/>
    </source>
</evidence>
<dbReference type="EMBL" id="JMSZ01000028">
    <property type="protein sequence ID" value="KDE39574.1"/>
    <property type="molecule type" value="Genomic_DNA"/>
</dbReference>
<keyword evidence="2 4" id="KW-0472">Membrane</keyword>
<dbReference type="Pfam" id="PF13360">
    <property type="entry name" value="PQQ_2"/>
    <property type="match status" value="1"/>
</dbReference>
<dbReference type="InterPro" id="IPR011047">
    <property type="entry name" value="Quinoprotein_ADH-like_sf"/>
</dbReference>
<dbReference type="GO" id="GO:0009279">
    <property type="term" value="C:cell outer membrane"/>
    <property type="evidence" value="ECO:0007669"/>
    <property type="project" value="UniProtKB-SubCell"/>
</dbReference>
<dbReference type="InterPro" id="IPR017687">
    <property type="entry name" value="BamB"/>
</dbReference>
<dbReference type="GO" id="GO:0051205">
    <property type="term" value="P:protein insertion into membrane"/>
    <property type="evidence" value="ECO:0007669"/>
    <property type="project" value="UniProtKB-UniRule"/>
</dbReference>
<dbReference type="Gene3D" id="2.130.10.10">
    <property type="entry name" value="YVTN repeat-like/Quinoprotein amine dehydrogenase"/>
    <property type="match status" value="1"/>
</dbReference>
<comment type="subunit">
    <text evidence="4">Part of the Bam complex.</text>
</comment>
<evidence type="ECO:0000256" key="4">
    <source>
        <dbReference type="HAMAP-Rule" id="MF_00923"/>
    </source>
</evidence>
<comment type="subcellular location">
    <subcellularLocation>
        <location evidence="4">Cell outer membrane</location>
    </subcellularLocation>
</comment>
<gene>
    <name evidence="4" type="primary">bamB</name>
    <name evidence="6" type="ORF">ADINL_1852</name>
</gene>
<keyword evidence="3 4" id="KW-0998">Cell outer membrane</keyword>
<feature type="domain" description="Pyrrolo-quinoline quinone repeat" evidence="5">
    <location>
        <begin position="69"/>
        <end position="300"/>
    </location>
</feature>
<sequence>MAVCVAGLLAGCSFWGGSEEIQPSPLVDFSAENSVSVKWSATVGSGPGRRFHQMAPSIDGDRIYAADSQGIVTAFDRHTGARAWSISLREPVVGGVGAGFGQVLLTTRAGEVVALNGNDGKELWRQRVASEVTAQVQINRELVVLQQISGRVTALDRMTGEHRWSFDAQVPALTLRGTGVPLLAADVTFAGMSNGRLVALDNRDGQLIWDQRVALDEGRSDLERIVDINGRPIIVDNMLYVVGYQGRLLAINPFNAQAVWAQNVSSYRSLASGFGNIYVADATGHVHAYDAGSSASVWSQTAMTHRQLTSPAVLGNSVVVGDQEGYLHFMSQVNGRFVARHRVDSSGLQGDMLVRDNTLYVLSNAGRLVAITLN</sequence>
<evidence type="ECO:0000256" key="2">
    <source>
        <dbReference type="ARBA" id="ARBA00023136"/>
    </source>
</evidence>
<dbReference type="HAMAP" id="MF_00923">
    <property type="entry name" value="OM_assembly_BamB"/>
    <property type="match status" value="1"/>
</dbReference>
<protein>
    <recommendedName>
        <fullName evidence="4">Outer membrane protein assembly factor BamB</fullName>
    </recommendedName>
</protein>
<keyword evidence="7" id="KW-1185">Reference proteome</keyword>
<dbReference type="AlphaFoldDB" id="A0A063Y1M6"/>
<dbReference type="PANTHER" id="PTHR34512">
    <property type="entry name" value="CELL SURFACE PROTEIN"/>
    <property type="match status" value="1"/>
</dbReference>
<dbReference type="SMART" id="SM00564">
    <property type="entry name" value="PQQ"/>
    <property type="match status" value="7"/>
</dbReference>
<comment type="similarity">
    <text evidence="4">Belongs to the BamB family.</text>
</comment>